<protein>
    <recommendedName>
        <fullName evidence="9">Peroxidase</fullName>
    </recommendedName>
</protein>
<dbReference type="AlphaFoldDB" id="A0A0C9TQH4"/>
<evidence type="ECO:0000256" key="1">
    <source>
        <dbReference type="ARBA" id="ARBA00001970"/>
    </source>
</evidence>
<evidence type="ECO:0000256" key="3">
    <source>
        <dbReference type="ARBA" id="ARBA00022617"/>
    </source>
</evidence>
<evidence type="ECO:0000256" key="5">
    <source>
        <dbReference type="ARBA" id="ARBA00023002"/>
    </source>
</evidence>
<evidence type="ECO:0000313" key="7">
    <source>
        <dbReference type="EMBL" id="KIJ24199.1"/>
    </source>
</evidence>
<name>A0A0C9TQH4_SPHS4</name>
<evidence type="ECO:0000313" key="8">
    <source>
        <dbReference type="Proteomes" id="UP000054279"/>
    </source>
</evidence>
<dbReference type="GO" id="GO:0046872">
    <property type="term" value="F:metal ion binding"/>
    <property type="evidence" value="ECO:0007669"/>
    <property type="project" value="UniProtKB-KW"/>
</dbReference>
<dbReference type="EMBL" id="KN837517">
    <property type="protein sequence ID" value="KIJ24199.1"/>
    <property type="molecule type" value="Genomic_DNA"/>
</dbReference>
<gene>
    <name evidence="7" type="ORF">M422DRAFT_275065</name>
</gene>
<dbReference type="Proteomes" id="UP000054279">
    <property type="component" value="Unassembled WGS sequence"/>
</dbReference>
<reference evidence="7 8" key="1">
    <citation type="submission" date="2014-06" db="EMBL/GenBank/DDBJ databases">
        <title>Evolutionary Origins and Diversification of the Mycorrhizal Mutualists.</title>
        <authorList>
            <consortium name="DOE Joint Genome Institute"/>
            <consortium name="Mycorrhizal Genomics Consortium"/>
            <person name="Kohler A."/>
            <person name="Kuo A."/>
            <person name="Nagy L.G."/>
            <person name="Floudas D."/>
            <person name="Copeland A."/>
            <person name="Barry K.W."/>
            <person name="Cichocki N."/>
            <person name="Veneault-Fourrey C."/>
            <person name="LaButti K."/>
            <person name="Lindquist E.A."/>
            <person name="Lipzen A."/>
            <person name="Lundell T."/>
            <person name="Morin E."/>
            <person name="Murat C."/>
            <person name="Riley R."/>
            <person name="Ohm R."/>
            <person name="Sun H."/>
            <person name="Tunlid A."/>
            <person name="Henrissat B."/>
            <person name="Grigoriev I.V."/>
            <person name="Hibbett D.S."/>
            <person name="Martin F."/>
        </authorList>
    </citation>
    <scope>NUCLEOTIDE SEQUENCE [LARGE SCALE GENOMIC DNA]</scope>
    <source>
        <strain evidence="7 8">SS14</strain>
    </source>
</reference>
<evidence type="ECO:0000256" key="2">
    <source>
        <dbReference type="ARBA" id="ARBA00022559"/>
    </source>
</evidence>
<dbReference type="OrthoDB" id="3207336at2759"/>
<keyword evidence="5" id="KW-0560">Oxidoreductase</keyword>
<sequence>MNLRHHYSDKRSYLQVGETSEPIASRPSWAMDGSFLAFHQLAQTVPEFNKFLINNPIIEDGLTPEQGSELLGARMIGHGRGAPVDLATKFDDPALAADSTRNNNFDFSHAGSDIVSDQSNCPFSSHIRKTKYRADLGGTNVKNQIIRVGTPYGPELSSDEAASNTTITEHVAYQSVISNGFHFLQQNWANNPKFVPGKNDSTPGFDPIIGANHGQSRTVSGLDPTNFNKDFTLVQDFVVSRGGEYFLSIAFSPCWSLVFLDSQVQKSDK</sequence>
<dbReference type="HOGENOM" id="CLU_058503_0_0_1"/>
<evidence type="ECO:0008006" key="9">
    <source>
        <dbReference type="Google" id="ProtNLM"/>
    </source>
</evidence>
<evidence type="ECO:0000256" key="4">
    <source>
        <dbReference type="ARBA" id="ARBA00022723"/>
    </source>
</evidence>
<keyword evidence="6" id="KW-0408">Iron</keyword>
<keyword evidence="8" id="KW-1185">Reference proteome</keyword>
<keyword evidence="3" id="KW-0349">Heme</keyword>
<dbReference type="GO" id="GO:0005829">
    <property type="term" value="C:cytosol"/>
    <property type="evidence" value="ECO:0007669"/>
    <property type="project" value="TreeGrafter"/>
</dbReference>
<dbReference type="PROSITE" id="PS51404">
    <property type="entry name" value="DYP_PEROXIDASE"/>
    <property type="match status" value="1"/>
</dbReference>
<dbReference type="InterPro" id="IPR006314">
    <property type="entry name" value="Dyp_peroxidase"/>
</dbReference>
<dbReference type="NCBIfam" id="TIGR01413">
    <property type="entry name" value="Dyp_perox_fam"/>
    <property type="match status" value="1"/>
</dbReference>
<proteinExistence type="predicted"/>
<accession>A0A0C9TQH4</accession>
<organism evidence="7 8">
    <name type="scientific">Sphaerobolus stellatus (strain SS14)</name>
    <dbReference type="NCBI Taxonomy" id="990650"/>
    <lineage>
        <taxon>Eukaryota</taxon>
        <taxon>Fungi</taxon>
        <taxon>Dikarya</taxon>
        <taxon>Basidiomycota</taxon>
        <taxon>Agaricomycotina</taxon>
        <taxon>Agaricomycetes</taxon>
        <taxon>Phallomycetidae</taxon>
        <taxon>Geastrales</taxon>
        <taxon>Sphaerobolaceae</taxon>
        <taxon>Sphaerobolus</taxon>
    </lineage>
</organism>
<keyword evidence="4" id="KW-0479">Metal-binding</keyword>
<comment type="cofactor">
    <cofactor evidence="1">
        <name>heme b</name>
        <dbReference type="ChEBI" id="CHEBI:60344"/>
    </cofactor>
</comment>
<dbReference type="GO" id="GO:0020037">
    <property type="term" value="F:heme binding"/>
    <property type="evidence" value="ECO:0007669"/>
    <property type="project" value="InterPro"/>
</dbReference>
<evidence type="ECO:0000256" key="6">
    <source>
        <dbReference type="ARBA" id="ARBA00023004"/>
    </source>
</evidence>
<dbReference type="PANTHER" id="PTHR30521:SF4">
    <property type="entry name" value="DEFERROCHELATASE"/>
    <property type="match status" value="1"/>
</dbReference>
<dbReference type="GO" id="GO:0004601">
    <property type="term" value="F:peroxidase activity"/>
    <property type="evidence" value="ECO:0007669"/>
    <property type="project" value="UniProtKB-KW"/>
</dbReference>
<dbReference type="InterPro" id="IPR011008">
    <property type="entry name" value="Dimeric_a/b-barrel"/>
</dbReference>
<dbReference type="SUPFAM" id="SSF54909">
    <property type="entry name" value="Dimeric alpha+beta barrel"/>
    <property type="match status" value="1"/>
</dbReference>
<dbReference type="PANTHER" id="PTHR30521">
    <property type="entry name" value="DEFERROCHELATASE/PEROXIDASE"/>
    <property type="match status" value="1"/>
</dbReference>
<keyword evidence="2" id="KW-0575">Peroxidase</keyword>